<dbReference type="STRING" id="1314785.A0A165G3F2"/>
<evidence type="ECO:0000256" key="1">
    <source>
        <dbReference type="ARBA" id="ARBA00023015"/>
    </source>
</evidence>
<protein>
    <recommendedName>
        <fullName evidence="6">Zn(2)-C6 fungal-type domain-containing protein</fullName>
    </recommendedName>
</protein>
<dbReference type="PROSITE" id="PS00463">
    <property type="entry name" value="ZN2_CY6_FUNGAL_1"/>
    <property type="match status" value="1"/>
</dbReference>
<gene>
    <name evidence="7" type="ORF">LAESUDRAFT_756692</name>
</gene>
<evidence type="ECO:0000256" key="2">
    <source>
        <dbReference type="ARBA" id="ARBA00023125"/>
    </source>
</evidence>
<dbReference type="PANTHER" id="PTHR31069:SF12">
    <property type="entry name" value="TRANSCRIPTION FACTOR DOMAIN-CONTAINING PROTEIN"/>
    <property type="match status" value="1"/>
</dbReference>
<keyword evidence="8" id="KW-1185">Reference proteome</keyword>
<dbReference type="EMBL" id="KV427611">
    <property type="protein sequence ID" value="KZT09775.1"/>
    <property type="molecule type" value="Genomic_DNA"/>
</dbReference>
<proteinExistence type="predicted"/>
<evidence type="ECO:0000313" key="7">
    <source>
        <dbReference type="EMBL" id="KZT09775.1"/>
    </source>
</evidence>
<reference evidence="7 8" key="1">
    <citation type="journal article" date="2016" name="Mol. Biol. Evol.">
        <title>Comparative Genomics of Early-Diverging Mushroom-Forming Fungi Provides Insights into the Origins of Lignocellulose Decay Capabilities.</title>
        <authorList>
            <person name="Nagy L.G."/>
            <person name="Riley R."/>
            <person name="Tritt A."/>
            <person name="Adam C."/>
            <person name="Daum C."/>
            <person name="Floudas D."/>
            <person name="Sun H."/>
            <person name="Yadav J.S."/>
            <person name="Pangilinan J."/>
            <person name="Larsson K.H."/>
            <person name="Matsuura K."/>
            <person name="Barry K."/>
            <person name="Labutti K."/>
            <person name="Kuo R."/>
            <person name="Ohm R.A."/>
            <person name="Bhattacharya S.S."/>
            <person name="Shirouzu T."/>
            <person name="Yoshinaga Y."/>
            <person name="Martin F.M."/>
            <person name="Grigoriev I.V."/>
            <person name="Hibbett D.S."/>
        </authorList>
    </citation>
    <scope>NUCLEOTIDE SEQUENCE [LARGE SCALE GENOMIC DNA]</scope>
    <source>
        <strain evidence="7 8">93-53</strain>
    </source>
</reference>
<evidence type="ECO:0000256" key="5">
    <source>
        <dbReference type="SAM" id="MobiDB-lite"/>
    </source>
</evidence>
<dbReference type="Gene3D" id="4.10.240.10">
    <property type="entry name" value="Zn(2)-C6 fungal-type DNA-binding domain"/>
    <property type="match status" value="1"/>
</dbReference>
<dbReference type="GO" id="GO:0008270">
    <property type="term" value="F:zinc ion binding"/>
    <property type="evidence" value="ECO:0007669"/>
    <property type="project" value="InterPro"/>
</dbReference>
<evidence type="ECO:0000313" key="8">
    <source>
        <dbReference type="Proteomes" id="UP000076871"/>
    </source>
</evidence>
<dbReference type="InterPro" id="IPR036864">
    <property type="entry name" value="Zn2-C6_fun-type_DNA-bd_sf"/>
</dbReference>
<dbReference type="PROSITE" id="PS50048">
    <property type="entry name" value="ZN2_CY6_FUNGAL_2"/>
    <property type="match status" value="1"/>
</dbReference>
<dbReference type="AlphaFoldDB" id="A0A165G3F2"/>
<accession>A0A165G3F2</accession>
<dbReference type="GO" id="GO:0000981">
    <property type="term" value="F:DNA-binding transcription factor activity, RNA polymerase II-specific"/>
    <property type="evidence" value="ECO:0007669"/>
    <property type="project" value="InterPro"/>
</dbReference>
<keyword evidence="2" id="KW-0238">DNA-binding</keyword>
<dbReference type="CDD" id="cd00067">
    <property type="entry name" value="GAL4"/>
    <property type="match status" value="1"/>
</dbReference>
<dbReference type="PANTHER" id="PTHR31069">
    <property type="entry name" value="OLEATE-ACTIVATED TRANSCRIPTION FACTOR 1-RELATED"/>
    <property type="match status" value="1"/>
</dbReference>
<dbReference type="GO" id="GO:0005634">
    <property type="term" value="C:nucleus"/>
    <property type="evidence" value="ECO:0007669"/>
    <property type="project" value="TreeGrafter"/>
</dbReference>
<dbReference type="InParanoid" id="A0A165G3F2"/>
<feature type="compositionally biased region" description="Basic and acidic residues" evidence="5">
    <location>
        <begin position="117"/>
        <end position="127"/>
    </location>
</feature>
<keyword evidence="1" id="KW-0805">Transcription regulation</keyword>
<name>A0A165G3F2_9APHY</name>
<dbReference type="InterPro" id="IPR050675">
    <property type="entry name" value="OAF3"/>
</dbReference>
<dbReference type="GeneID" id="63829222"/>
<feature type="region of interest" description="Disordered" evidence="5">
    <location>
        <begin position="102"/>
        <end position="132"/>
    </location>
</feature>
<dbReference type="GO" id="GO:0045944">
    <property type="term" value="P:positive regulation of transcription by RNA polymerase II"/>
    <property type="evidence" value="ECO:0007669"/>
    <property type="project" value="TreeGrafter"/>
</dbReference>
<keyword evidence="4" id="KW-0539">Nucleus</keyword>
<sequence>MPGTPFLHSLIASANVSSSKPKFSDVANMADIQLLDQAESDPRESARMAQMLRVFQRMYLKVSQGLSPGVAQQSWTSDDSVPSAVVNGKPTSSVAAPLDATFPSLPKPNGPRIGLLRQKDADRDRSRTPQACETCRERKTKCSGTRPRCNRCLARGGDCVYVLDHKANRAQLRKLQAASGLLPKGLRPVRKEASAQRKPSPSTLFRLLKSAGFLGAGNGQSEPGPSQTQPLMAVPQPADDSFEFMNLSSTHPDAGSDVLANMSWSAPNASLTHQAPVQPSSIPTAEDSFSFMEMNSDVNAAFAFLTNEENNVVRGTANGWNPTPVNVMPQSSQPAFDSLTLPPAVFSQPVTLGAPTTMLPMSATPAMSRSSAYSTSSTSSTGISPLPTPVDDEMMIDIFAPHILSSLGAPEDILSNMPSSDSELERELERELALVFGKGQKGAAAKFGKDLAQPACPVPARCGPDGVPLPVVALPGRSFPETDVHGMFFDERQFSAFNISVSPRPATPTHDDEPPRAYARWNEHCRKTRAKAAAGVVDEDDDELSIIAEAEEPSQELSEELEIKEGELEKLFVELFGEDLPEDFEN</sequence>
<evidence type="ECO:0000256" key="4">
    <source>
        <dbReference type="ARBA" id="ARBA00023242"/>
    </source>
</evidence>
<dbReference type="SUPFAM" id="SSF57701">
    <property type="entry name" value="Zn2/Cys6 DNA-binding domain"/>
    <property type="match status" value="1"/>
</dbReference>
<dbReference type="Proteomes" id="UP000076871">
    <property type="component" value="Unassembled WGS sequence"/>
</dbReference>
<dbReference type="Pfam" id="PF00172">
    <property type="entry name" value="Zn_clus"/>
    <property type="match status" value="1"/>
</dbReference>
<evidence type="ECO:0000259" key="6">
    <source>
        <dbReference type="PROSITE" id="PS50048"/>
    </source>
</evidence>
<evidence type="ECO:0000256" key="3">
    <source>
        <dbReference type="ARBA" id="ARBA00023163"/>
    </source>
</evidence>
<dbReference type="OrthoDB" id="39175at2759"/>
<dbReference type="SMART" id="SM00066">
    <property type="entry name" value="GAL4"/>
    <property type="match status" value="1"/>
</dbReference>
<organism evidence="7 8">
    <name type="scientific">Laetiporus sulphureus 93-53</name>
    <dbReference type="NCBI Taxonomy" id="1314785"/>
    <lineage>
        <taxon>Eukaryota</taxon>
        <taxon>Fungi</taxon>
        <taxon>Dikarya</taxon>
        <taxon>Basidiomycota</taxon>
        <taxon>Agaricomycotina</taxon>
        <taxon>Agaricomycetes</taxon>
        <taxon>Polyporales</taxon>
        <taxon>Laetiporus</taxon>
    </lineage>
</organism>
<keyword evidence="3" id="KW-0804">Transcription</keyword>
<dbReference type="GO" id="GO:0000978">
    <property type="term" value="F:RNA polymerase II cis-regulatory region sequence-specific DNA binding"/>
    <property type="evidence" value="ECO:0007669"/>
    <property type="project" value="TreeGrafter"/>
</dbReference>
<dbReference type="RefSeq" id="XP_040767515.1">
    <property type="nucleotide sequence ID" value="XM_040912194.1"/>
</dbReference>
<feature type="domain" description="Zn(2)-C6 fungal-type" evidence="6">
    <location>
        <begin position="131"/>
        <end position="161"/>
    </location>
</feature>
<dbReference type="InterPro" id="IPR001138">
    <property type="entry name" value="Zn2Cys6_DnaBD"/>
</dbReference>